<reference evidence="1" key="1">
    <citation type="submission" date="2020-05" db="UniProtKB">
        <authorList>
            <consortium name="EnsemblMetazoa"/>
        </authorList>
    </citation>
    <scope>IDENTIFICATION</scope>
    <source>
        <strain evidence="1">Aabys</strain>
    </source>
</reference>
<accession>A0A1I8N1W3</accession>
<organism evidence="1">
    <name type="scientific">Musca domestica</name>
    <name type="common">House fly</name>
    <dbReference type="NCBI Taxonomy" id="7370"/>
    <lineage>
        <taxon>Eukaryota</taxon>
        <taxon>Metazoa</taxon>
        <taxon>Ecdysozoa</taxon>
        <taxon>Arthropoda</taxon>
        <taxon>Hexapoda</taxon>
        <taxon>Insecta</taxon>
        <taxon>Pterygota</taxon>
        <taxon>Neoptera</taxon>
        <taxon>Endopterygota</taxon>
        <taxon>Diptera</taxon>
        <taxon>Brachycera</taxon>
        <taxon>Muscomorpha</taxon>
        <taxon>Muscoidea</taxon>
        <taxon>Muscidae</taxon>
        <taxon>Musca</taxon>
    </lineage>
</organism>
<sequence>MVSLSAEQFKELLRAANKQSERCGSFSGCRSSLNGERNPARVKEIISAVTTYKTVESILDANAANGMPMFLAKATTFADLVKMFRDAFSPPKSAWRIYAEIYNSKQQKNERTDTFICKKRLLFSQLDKIPDEADQFDMVF</sequence>
<protein>
    <submittedName>
        <fullName evidence="1">Uncharacterized protein</fullName>
    </submittedName>
</protein>
<proteinExistence type="predicted"/>
<evidence type="ECO:0000313" key="1">
    <source>
        <dbReference type="EnsemblMetazoa" id="MDOA010657-PA"/>
    </source>
</evidence>
<dbReference type="VEuPathDB" id="VectorBase:MDOA010657"/>
<gene>
    <name evidence="1" type="primary">101899028</name>
</gene>
<dbReference type="AlphaFoldDB" id="A0A1I8N1W3"/>
<dbReference type="VEuPathDB" id="VectorBase:MDOMA2_006562"/>
<name>A0A1I8N1W3_MUSDO</name>
<dbReference type="EnsemblMetazoa" id="MDOA010657-RA">
    <property type="protein sequence ID" value="MDOA010657-PA"/>
    <property type="gene ID" value="MDOA010657"/>
</dbReference>